<proteinExistence type="predicted"/>
<dbReference type="Proteomes" id="UP000653411">
    <property type="component" value="Unassembled WGS sequence"/>
</dbReference>
<evidence type="ECO:0000313" key="3">
    <source>
        <dbReference type="Proteomes" id="UP000653411"/>
    </source>
</evidence>
<feature type="region of interest" description="Disordered" evidence="1">
    <location>
        <begin position="85"/>
        <end position="112"/>
    </location>
</feature>
<comment type="caution">
    <text evidence="2">The sequence shown here is derived from an EMBL/GenBank/DDBJ whole genome shotgun (WGS) entry which is preliminary data.</text>
</comment>
<feature type="region of interest" description="Disordered" evidence="1">
    <location>
        <begin position="1"/>
        <end position="30"/>
    </location>
</feature>
<reference evidence="2" key="1">
    <citation type="journal article" date="2014" name="Int. J. Syst. Evol. Microbiol.">
        <title>Complete genome sequence of Corynebacterium casei LMG S-19264T (=DSM 44701T), isolated from a smear-ripened cheese.</title>
        <authorList>
            <consortium name="US DOE Joint Genome Institute (JGI-PGF)"/>
            <person name="Walter F."/>
            <person name="Albersmeier A."/>
            <person name="Kalinowski J."/>
            <person name="Ruckert C."/>
        </authorList>
    </citation>
    <scope>NUCLEOTIDE SEQUENCE</scope>
    <source>
        <strain evidence="2">CGMCC 4.7110</strain>
    </source>
</reference>
<dbReference type="AlphaFoldDB" id="A0A918CXV4"/>
<name>A0A918CXV4_9ACTN</name>
<protein>
    <recommendedName>
        <fullName evidence="4">Transposase</fullName>
    </recommendedName>
</protein>
<evidence type="ECO:0008006" key="4">
    <source>
        <dbReference type="Google" id="ProtNLM"/>
    </source>
</evidence>
<evidence type="ECO:0000256" key="1">
    <source>
        <dbReference type="SAM" id="MobiDB-lite"/>
    </source>
</evidence>
<dbReference type="EMBL" id="BMML01000054">
    <property type="protein sequence ID" value="GGN46414.1"/>
    <property type="molecule type" value="Genomic_DNA"/>
</dbReference>
<feature type="compositionally biased region" description="Basic and acidic residues" evidence="1">
    <location>
        <begin position="100"/>
        <end position="112"/>
    </location>
</feature>
<reference evidence="2" key="2">
    <citation type="submission" date="2020-09" db="EMBL/GenBank/DDBJ databases">
        <authorList>
            <person name="Sun Q."/>
            <person name="Zhou Y."/>
        </authorList>
    </citation>
    <scope>NUCLEOTIDE SEQUENCE</scope>
    <source>
        <strain evidence="2">CGMCC 4.7110</strain>
    </source>
</reference>
<sequence length="133" mass="14761">MRSPVLQCGPIQPVPTRSRRRASHPARWSAGATWERALQAVRAKAEADASGRVDCSMASEDSTVCRVHQHAAGAPKIGTKGLIQRSHRRNRGSGSGRAAAFDRTRHVRRKEVDRTVSRIKNLRAVATRYEKRV</sequence>
<organism evidence="2 3">
    <name type="scientific">Streptomyces fuscichromogenes</name>
    <dbReference type="NCBI Taxonomy" id="1324013"/>
    <lineage>
        <taxon>Bacteria</taxon>
        <taxon>Bacillati</taxon>
        <taxon>Actinomycetota</taxon>
        <taxon>Actinomycetes</taxon>
        <taxon>Kitasatosporales</taxon>
        <taxon>Streptomycetaceae</taxon>
        <taxon>Streptomyces</taxon>
    </lineage>
</organism>
<accession>A0A918CXV4</accession>
<keyword evidence="3" id="KW-1185">Reference proteome</keyword>
<gene>
    <name evidence="2" type="ORF">GCM10011578_099300</name>
</gene>
<evidence type="ECO:0000313" key="2">
    <source>
        <dbReference type="EMBL" id="GGN46414.1"/>
    </source>
</evidence>